<keyword evidence="8" id="KW-1185">Reference proteome</keyword>
<keyword evidence="4" id="KW-0804">Transcription</keyword>
<dbReference type="InterPro" id="IPR007627">
    <property type="entry name" value="RNA_pol_sigma70_r2"/>
</dbReference>
<dbReference type="EMBL" id="JBCLVG010000003">
    <property type="protein sequence ID" value="MEN1948230.1"/>
    <property type="molecule type" value="Genomic_DNA"/>
</dbReference>
<gene>
    <name evidence="7" type="ORF">WJX64_16855</name>
</gene>
<dbReference type="Pfam" id="PF08281">
    <property type="entry name" value="Sigma70_r4_2"/>
    <property type="match status" value="1"/>
</dbReference>
<dbReference type="Gene3D" id="1.10.10.10">
    <property type="entry name" value="Winged helix-like DNA-binding domain superfamily/Winged helix DNA-binding domain"/>
    <property type="match status" value="1"/>
</dbReference>
<evidence type="ECO:0000313" key="8">
    <source>
        <dbReference type="Proteomes" id="UP001425155"/>
    </source>
</evidence>
<comment type="caution">
    <text evidence="7">The sequence shown here is derived from an EMBL/GenBank/DDBJ whole genome shotgun (WGS) entry which is preliminary data.</text>
</comment>
<evidence type="ECO:0000256" key="1">
    <source>
        <dbReference type="ARBA" id="ARBA00010641"/>
    </source>
</evidence>
<dbReference type="InterPro" id="IPR014284">
    <property type="entry name" value="RNA_pol_sigma-70_dom"/>
</dbReference>
<dbReference type="SUPFAM" id="SSF88946">
    <property type="entry name" value="Sigma2 domain of RNA polymerase sigma factors"/>
    <property type="match status" value="1"/>
</dbReference>
<keyword evidence="3" id="KW-0731">Sigma factor</keyword>
<evidence type="ECO:0000256" key="3">
    <source>
        <dbReference type="ARBA" id="ARBA00023082"/>
    </source>
</evidence>
<organism evidence="7 8">
    <name type="scientific">Leifsonia stereocauli</name>
    <dbReference type="NCBI Taxonomy" id="3134136"/>
    <lineage>
        <taxon>Bacteria</taxon>
        <taxon>Bacillati</taxon>
        <taxon>Actinomycetota</taxon>
        <taxon>Actinomycetes</taxon>
        <taxon>Micrococcales</taxon>
        <taxon>Microbacteriaceae</taxon>
        <taxon>Leifsonia</taxon>
    </lineage>
</organism>
<feature type="domain" description="RNA polymerase sigma-70 region 2" evidence="5">
    <location>
        <begin position="41"/>
        <end position="107"/>
    </location>
</feature>
<dbReference type="PANTHER" id="PTHR43133:SF66">
    <property type="entry name" value="ECF RNA POLYMERASE SIGMA FACTOR SIGK"/>
    <property type="match status" value="1"/>
</dbReference>
<evidence type="ECO:0000259" key="5">
    <source>
        <dbReference type="Pfam" id="PF04542"/>
    </source>
</evidence>
<dbReference type="RefSeq" id="WP_342116421.1">
    <property type="nucleotide sequence ID" value="NZ_JBCAUN010000003.1"/>
</dbReference>
<evidence type="ECO:0000256" key="4">
    <source>
        <dbReference type="ARBA" id="ARBA00023163"/>
    </source>
</evidence>
<dbReference type="InterPro" id="IPR013249">
    <property type="entry name" value="RNA_pol_sigma70_r4_t2"/>
</dbReference>
<evidence type="ECO:0000259" key="6">
    <source>
        <dbReference type="Pfam" id="PF08281"/>
    </source>
</evidence>
<comment type="similarity">
    <text evidence="1">Belongs to the sigma-70 factor family. ECF subfamily.</text>
</comment>
<dbReference type="InterPro" id="IPR013325">
    <property type="entry name" value="RNA_pol_sigma_r2"/>
</dbReference>
<dbReference type="Gene3D" id="1.10.1740.10">
    <property type="match status" value="1"/>
</dbReference>
<dbReference type="Pfam" id="PF04542">
    <property type="entry name" value="Sigma70_r2"/>
    <property type="match status" value="1"/>
</dbReference>
<accession>A0ABU9W8A2</accession>
<dbReference type="PANTHER" id="PTHR43133">
    <property type="entry name" value="RNA POLYMERASE ECF-TYPE SIGMA FACTO"/>
    <property type="match status" value="1"/>
</dbReference>
<reference evidence="7 8" key="1">
    <citation type="submission" date="2024-03" db="EMBL/GenBank/DDBJ databases">
        <title>YIM 134122 draft genome.</title>
        <authorList>
            <person name="Zuo S."/>
            <person name="Xiong L."/>
        </authorList>
    </citation>
    <scope>NUCLEOTIDE SEQUENCE [LARGE SCALE GENOMIC DNA]</scope>
    <source>
        <strain evidence="7 8">YIM 134122</strain>
    </source>
</reference>
<name>A0ABU9W8A2_9MICO</name>
<evidence type="ECO:0000313" key="7">
    <source>
        <dbReference type="EMBL" id="MEN1948230.1"/>
    </source>
</evidence>
<dbReference type="NCBIfam" id="NF007228">
    <property type="entry name" value="PRK09646.1"/>
    <property type="match status" value="1"/>
</dbReference>
<proteinExistence type="inferred from homology"/>
<dbReference type="InterPro" id="IPR036388">
    <property type="entry name" value="WH-like_DNA-bd_sf"/>
</dbReference>
<protein>
    <submittedName>
        <fullName evidence="7">Sigma-70 family RNA polymerase sigma factor</fullName>
    </submittedName>
</protein>
<dbReference type="InterPro" id="IPR013324">
    <property type="entry name" value="RNA_pol_sigma_r3/r4-like"/>
</dbReference>
<feature type="domain" description="RNA polymerase sigma factor 70 region 4 type 2" evidence="6">
    <location>
        <begin position="139"/>
        <end position="190"/>
    </location>
</feature>
<dbReference type="InterPro" id="IPR039425">
    <property type="entry name" value="RNA_pol_sigma-70-like"/>
</dbReference>
<dbReference type="CDD" id="cd06171">
    <property type="entry name" value="Sigma70_r4"/>
    <property type="match status" value="1"/>
</dbReference>
<keyword evidence="2" id="KW-0805">Transcription regulation</keyword>
<evidence type="ECO:0000256" key="2">
    <source>
        <dbReference type="ARBA" id="ARBA00023015"/>
    </source>
</evidence>
<sequence length="199" mass="22312">MLVLVPHEIGEDDIGIPPVVTLEELLERIATGDQRAFSELYDGVSARLFGLVRRLVVDPAQSEEVTQEVFLEIWQSAARFQPERGSALSWMFTLAHRRAVDRIRSAQASRDRDTRIGIRDLPIDTDVVSEAAELRVENERVQRALTELTDVQRQAVSLAYYSGFSHSEIADELSVPIGTVKTRIRDGMIRLRDALGVTA</sequence>
<dbReference type="NCBIfam" id="TIGR02937">
    <property type="entry name" value="sigma70-ECF"/>
    <property type="match status" value="1"/>
</dbReference>
<dbReference type="SUPFAM" id="SSF88659">
    <property type="entry name" value="Sigma3 and sigma4 domains of RNA polymerase sigma factors"/>
    <property type="match status" value="1"/>
</dbReference>
<dbReference type="Proteomes" id="UP001425155">
    <property type="component" value="Unassembled WGS sequence"/>
</dbReference>